<keyword evidence="3" id="KW-1185">Reference proteome</keyword>
<dbReference type="AlphaFoldDB" id="A0A0U9HKP1"/>
<accession>A0A0U9HKP1</accession>
<evidence type="ECO:0000256" key="1">
    <source>
        <dbReference type="SAM" id="MobiDB-lite"/>
    </source>
</evidence>
<dbReference type="Proteomes" id="UP000054558">
    <property type="component" value="Unassembled WGS sequence"/>
</dbReference>
<feature type="region of interest" description="Disordered" evidence="1">
    <location>
        <begin position="1"/>
        <end position="121"/>
    </location>
</feature>
<dbReference type="EMBL" id="DF237284">
    <property type="protein sequence ID" value="GAQ87158.1"/>
    <property type="molecule type" value="Genomic_DNA"/>
</dbReference>
<reference evidence="2 3" key="1">
    <citation type="journal article" date="2014" name="Nat. Commun.">
        <title>Klebsormidium flaccidum genome reveals primary factors for plant terrestrial adaptation.</title>
        <authorList>
            <person name="Hori K."/>
            <person name="Maruyama F."/>
            <person name="Fujisawa T."/>
            <person name="Togashi T."/>
            <person name="Yamamoto N."/>
            <person name="Seo M."/>
            <person name="Sato S."/>
            <person name="Yamada T."/>
            <person name="Mori H."/>
            <person name="Tajima N."/>
            <person name="Moriyama T."/>
            <person name="Ikeuchi M."/>
            <person name="Watanabe M."/>
            <person name="Wada H."/>
            <person name="Kobayashi K."/>
            <person name="Saito M."/>
            <person name="Masuda T."/>
            <person name="Sasaki-Sekimoto Y."/>
            <person name="Mashiguchi K."/>
            <person name="Awai K."/>
            <person name="Shimojima M."/>
            <person name="Masuda S."/>
            <person name="Iwai M."/>
            <person name="Nobusawa T."/>
            <person name="Narise T."/>
            <person name="Kondo S."/>
            <person name="Saito H."/>
            <person name="Sato R."/>
            <person name="Murakawa M."/>
            <person name="Ihara Y."/>
            <person name="Oshima-Yamada Y."/>
            <person name="Ohtaka K."/>
            <person name="Satoh M."/>
            <person name="Sonobe K."/>
            <person name="Ishii M."/>
            <person name="Ohtani R."/>
            <person name="Kanamori-Sato M."/>
            <person name="Honoki R."/>
            <person name="Miyazaki D."/>
            <person name="Mochizuki H."/>
            <person name="Umetsu J."/>
            <person name="Higashi K."/>
            <person name="Shibata D."/>
            <person name="Kamiya Y."/>
            <person name="Sato N."/>
            <person name="Nakamura Y."/>
            <person name="Tabata S."/>
            <person name="Ida S."/>
            <person name="Kurokawa K."/>
            <person name="Ohta H."/>
        </authorList>
    </citation>
    <scope>NUCLEOTIDE SEQUENCE [LARGE SCALE GENOMIC DNA]</scope>
    <source>
        <strain evidence="2 3">NIES-2285</strain>
    </source>
</reference>
<protein>
    <submittedName>
        <fullName evidence="2">Uncharacterized protein</fullName>
    </submittedName>
</protein>
<feature type="compositionally biased region" description="Basic and acidic residues" evidence="1">
    <location>
        <begin position="104"/>
        <end position="116"/>
    </location>
</feature>
<organism evidence="2 3">
    <name type="scientific">Klebsormidium nitens</name>
    <name type="common">Green alga</name>
    <name type="synonym">Ulothrix nitens</name>
    <dbReference type="NCBI Taxonomy" id="105231"/>
    <lineage>
        <taxon>Eukaryota</taxon>
        <taxon>Viridiplantae</taxon>
        <taxon>Streptophyta</taxon>
        <taxon>Klebsormidiophyceae</taxon>
        <taxon>Klebsormidiales</taxon>
        <taxon>Klebsormidiaceae</taxon>
        <taxon>Klebsormidium</taxon>
    </lineage>
</organism>
<sequence>MDGQKRKRRKKGRTHLSTPRKQGRKGRHPVAEDADILDQQAVVLEANNDECSSEPESCSISDGAFPGEDTPFMGGAKPQVLSGESEPIEKIAPSNQEGIQKQQGSEEQRQEPEQERQLGQSVQKVSLPPLPIAPQADIQIAALPGHQSHQRLKPLRPLGPAGNERGATQTPAGDATQPAKKCACDVYKFCRQVGALPLSEDVAAALAAFQHDDTTRGRKEEAVRYFLSQVMRQVLGFNVPFLHKLCALAEAANARSQCEATKGAGLSTRTESLCNLVTTCLPLKPATSAERALGTVLLPLECVAASPFIFKLYKELNMSKGAQKRAPT</sequence>
<feature type="region of interest" description="Disordered" evidence="1">
    <location>
        <begin position="147"/>
        <end position="177"/>
    </location>
</feature>
<gene>
    <name evidence="2" type="ORF">KFL_003350080</name>
</gene>
<proteinExistence type="predicted"/>
<evidence type="ECO:0000313" key="2">
    <source>
        <dbReference type="EMBL" id="GAQ87158.1"/>
    </source>
</evidence>
<name>A0A0U9HKP1_KLENI</name>
<evidence type="ECO:0000313" key="3">
    <source>
        <dbReference type="Proteomes" id="UP000054558"/>
    </source>
</evidence>
<feature type="compositionally biased region" description="Basic residues" evidence="1">
    <location>
        <begin position="1"/>
        <end position="14"/>
    </location>
</feature>